<proteinExistence type="predicted"/>
<feature type="non-terminal residue" evidence="1">
    <location>
        <position position="92"/>
    </location>
</feature>
<name>A0ABS8TFC7_DATST</name>
<dbReference type="Proteomes" id="UP000823775">
    <property type="component" value="Unassembled WGS sequence"/>
</dbReference>
<organism evidence="1 2">
    <name type="scientific">Datura stramonium</name>
    <name type="common">Jimsonweed</name>
    <name type="synonym">Common thornapple</name>
    <dbReference type="NCBI Taxonomy" id="4076"/>
    <lineage>
        <taxon>Eukaryota</taxon>
        <taxon>Viridiplantae</taxon>
        <taxon>Streptophyta</taxon>
        <taxon>Embryophyta</taxon>
        <taxon>Tracheophyta</taxon>
        <taxon>Spermatophyta</taxon>
        <taxon>Magnoliopsida</taxon>
        <taxon>eudicotyledons</taxon>
        <taxon>Gunneridae</taxon>
        <taxon>Pentapetalae</taxon>
        <taxon>asterids</taxon>
        <taxon>lamiids</taxon>
        <taxon>Solanales</taxon>
        <taxon>Solanaceae</taxon>
        <taxon>Solanoideae</taxon>
        <taxon>Datureae</taxon>
        <taxon>Datura</taxon>
    </lineage>
</organism>
<sequence length="92" mass="10630">MAPIQVLVMDPLFSDQSPLSITLEELVDAKTRSFKFYNCLDQHPDFKTEVRKNWLIIGGGMRGIWKNLKASRVRDAHISPDVFVEDKELRVQ</sequence>
<evidence type="ECO:0000313" key="1">
    <source>
        <dbReference type="EMBL" id="MCD7470172.1"/>
    </source>
</evidence>
<evidence type="ECO:0000313" key="2">
    <source>
        <dbReference type="Proteomes" id="UP000823775"/>
    </source>
</evidence>
<accession>A0ABS8TFC7</accession>
<gene>
    <name evidence="1" type="ORF">HAX54_009844</name>
</gene>
<comment type="caution">
    <text evidence="1">The sequence shown here is derived from an EMBL/GenBank/DDBJ whole genome shotgun (WGS) entry which is preliminary data.</text>
</comment>
<reference evidence="1 2" key="1">
    <citation type="journal article" date="2021" name="BMC Genomics">
        <title>Datura genome reveals duplications of psychoactive alkaloid biosynthetic genes and high mutation rate following tissue culture.</title>
        <authorList>
            <person name="Rajewski A."/>
            <person name="Carter-House D."/>
            <person name="Stajich J."/>
            <person name="Litt A."/>
        </authorList>
    </citation>
    <scope>NUCLEOTIDE SEQUENCE [LARGE SCALE GENOMIC DNA]</scope>
    <source>
        <strain evidence="1">AR-01</strain>
    </source>
</reference>
<keyword evidence="2" id="KW-1185">Reference proteome</keyword>
<dbReference type="EMBL" id="JACEIK010001535">
    <property type="protein sequence ID" value="MCD7470172.1"/>
    <property type="molecule type" value="Genomic_DNA"/>
</dbReference>
<protein>
    <submittedName>
        <fullName evidence="1">Uncharacterized protein</fullName>
    </submittedName>
</protein>